<keyword evidence="3" id="KW-0408">Iron</keyword>
<evidence type="ECO:0000313" key="4">
    <source>
        <dbReference type="EMBL" id="AIF22964.1"/>
    </source>
</evidence>
<evidence type="ECO:0000256" key="1">
    <source>
        <dbReference type="ARBA" id="ARBA00022617"/>
    </source>
</evidence>
<name>A0A075I4U4_9ARCH</name>
<dbReference type="AlphaFoldDB" id="A0A075I4U4"/>
<evidence type="ECO:0000256" key="3">
    <source>
        <dbReference type="ARBA" id="ARBA00023004"/>
    </source>
</evidence>
<reference evidence="4" key="1">
    <citation type="journal article" date="2014" name="Genome Biol. Evol.">
        <title>Pangenome evidence for extensive interdomain horizontal transfer affecting lineage core and shell genes in uncultured planktonic thaumarchaeota and euryarchaeota.</title>
        <authorList>
            <person name="Deschamps P."/>
            <person name="Zivanovic Y."/>
            <person name="Moreira D."/>
            <person name="Rodriguez-Valera F."/>
            <person name="Lopez-Garcia P."/>
        </authorList>
    </citation>
    <scope>NUCLEOTIDE SEQUENCE</scope>
</reference>
<organism evidence="4">
    <name type="scientific">uncultured marine thaumarchaeote SAT1000_11_C10</name>
    <dbReference type="NCBI Taxonomy" id="1456377"/>
    <lineage>
        <taxon>Archaea</taxon>
        <taxon>Nitrososphaerota</taxon>
        <taxon>environmental samples</taxon>
    </lineage>
</organism>
<keyword evidence="2" id="KW-0479">Metal-binding</keyword>
<proteinExistence type="predicted"/>
<dbReference type="Pfam" id="PF06778">
    <property type="entry name" value="Chlor_dismutase"/>
    <property type="match status" value="1"/>
</dbReference>
<dbReference type="InterPro" id="IPR010644">
    <property type="entry name" value="ChdC/CLD"/>
</dbReference>
<dbReference type="InterPro" id="IPR011008">
    <property type="entry name" value="Dimeric_a/b-barrel"/>
</dbReference>
<evidence type="ECO:0000256" key="2">
    <source>
        <dbReference type="ARBA" id="ARBA00022723"/>
    </source>
</evidence>
<dbReference type="PANTHER" id="PTHR36843">
    <property type="entry name" value="HEME-DEPENDENT PEROXIDASE YWFI-RELATED"/>
    <property type="match status" value="1"/>
</dbReference>
<dbReference type="GO" id="GO:0020037">
    <property type="term" value="F:heme binding"/>
    <property type="evidence" value="ECO:0007669"/>
    <property type="project" value="InterPro"/>
</dbReference>
<sequence>MEATDNEQYFFNFSFFKIDPKWRWMADLAKEESAKEVENIIINSGIRFRTYSTLGLRDDAEFLFWFAAETVEEIQDVISKLYLTVFGKYIIPSRVYLSCTRSSTYARKGTLPSFVLGNEPQKYVIVYPFTKTREWYLLPQEQRQKMMDQHINVSEKYPQVTLNTTYSFGISDQDFMLAFECDNLRDFQNLIMDLRQTPVSAYIAVDTPMITCVKKDIVPIITSLG</sequence>
<dbReference type="EMBL" id="KF901219">
    <property type="protein sequence ID" value="AIF22964.1"/>
    <property type="molecule type" value="Genomic_DNA"/>
</dbReference>
<dbReference type="SUPFAM" id="SSF54909">
    <property type="entry name" value="Dimeric alpha+beta barrel"/>
    <property type="match status" value="1"/>
</dbReference>
<accession>A0A075I4U4</accession>
<keyword evidence="1" id="KW-0349">Heme</keyword>
<dbReference type="PANTHER" id="PTHR36843:SF1">
    <property type="entry name" value="COPROHEME DECARBOXYLASE"/>
    <property type="match status" value="1"/>
</dbReference>
<dbReference type="GO" id="GO:0016491">
    <property type="term" value="F:oxidoreductase activity"/>
    <property type="evidence" value="ECO:0007669"/>
    <property type="project" value="InterPro"/>
</dbReference>
<protein>
    <submittedName>
        <fullName evidence="4">Chlorite dismutase</fullName>
    </submittedName>
</protein>
<dbReference type="Gene3D" id="3.30.70.1030">
    <property type="entry name" value="Apc35880, domain 1"/>
    <property type="match status" value="2"/>
</dbReference>
<dbReference type="GO" id="GO:0046872">
    <property type="term" value="F:metal ion binding"/>
    <property type="evidence" value="ECO:0007669"/>
    <property type="project" value="UniProtKB-KW"/>
</dbReference>